<feature type="transmembrane region" description="Helical" evidence="7">
    <location>
        <begin position="394"/>
        <end position="413"/>
    </location>
</feature>
<feature type="transmembrane region" description="Helical" evidence="7">
    <location>
        <begin position="304"/>
        <end position="333"/>
    </location>
</feature>
<protein>
    <submittedName>
        <fullName evidence="11">Protein-disulfide reductase DsbD domain-containing protein</fullName>
    </submittedName>
</protein>
<evidence type="ECO:0000256" key="2">
    <source>
        <dbReference type="ARBA" id="ARBA00022692"/>
    </source>
</evidence>
<evidence type="ECO:0000256" key="4">
    <source>
        <dbReference type="ARBA" id="ARBA00022989"/>
    </source>
</evidence>
<keyword evidence="12" id="KW-1185">Reference proteome</keyword>
<dbReference type="PANTHER" id="PTHR32234:SF3">
    <property type="entry name" value="SUPPRESSION OF COPPER SENSITIVITY PROTEIN"/>
    <property type="match status" value="1"/>
</dbReference>
<dbReference type="RefSeq" id="WP_330198046.1">
    <property type="nucleotide sequence ID" value="NZ_JAZDRP010000002.1"/>
</dbReference>
<keyword evidence="4 7" id="KW-1133">Transmembrane helix</keyword>
<reference evidence="11 12" key="1">
    <citation type="submission" date="2024-01" db="EMBL/GenBank/DDBJ databases">
        <title>Hyphobacterium bacterium isolated from marine sediment.</title>
        <authorList>
            <person name="Zhao S."/>
        </authorList>
    </citation>
    <scope>NUCLEOTIDE SEQUENCE [LARGE SCALE GENOMIC DNA]</scope>
    <source>
        <strain evidence="12">HN65</strain>
    </source>
</reference>
<dbReference type="Proteomes" id="UP001354971">
    <property type="component" value="Unassembled WGS sequence"/>
</dbReference>
<evidence type="ECO:0000256" key="3">
    <source>
        <dbReference type="ARBA" id="ARBA00022748"/>
    </source>
</evidence>
<feature type="transmembrane region" description="Helical" evidence="7">
    <location>
        <begin position="434"/>
        <end position="459"/>
    </location>
</feature>
<evidence type="ECO:0000256" key="7">
    <source>
        <dbReference type="SAM" id="Phobius"/>
    </source>
</evidence>
<feature type="transmembrane region" description="Helical" evidence="7">
    <location>
        <begin position="465"/>
        <end position="488"/>
    </location>
</feature>
<evidence type="ECO:0000259" key="9">
    <source>
        <dbReference type="Pfam" id="PF02683"/>
    </source>
</evidence>
<feature type="chain" id="PRO_5047260047" evidence="8">
    <location>
        <begin position="21"/>
        <end position="696"/>
    </location>
</feature>
<dbReference type="Pfam" id="PF11412">
    <property type="entry name" value="DsbD_N"/>
    <property type="match status" value="1"/>
</dbReference>
<dbReference type="EMBL" id="JAZDRP010000002">
    <property type="protein sequence ID" value="MEE2525383.1"/>
    <property type="molecule type" value="Genomic_DNA"/>
</dbReference>
<keyword evidence="2 7" id="KW-0812">Transmembrane</keyword>
<dbReference type="PROSITE" id="PS00194">
    <property type="entry name" value="THIOREDOXIN_1"/>
    <property type="match status" value="1"/>
</dbReference>
<dbReference type="InterPro" id="IPR036249">
    <property type="entry name" value="Thioredoxin-like_sf"/>
</dbReference>
<keyword evidence="5 7" id="KW-0472">Membrane</keyword>
<feature type="transmembrane region" description="Helical" evidence="7">
    <location>
        <begin position="555"/>
        <end position="576"/>
    </location>
</feature>
<organism evidence="11 12">
    <name type="scientific">Hyphobacterium lacteum</name>
    <dbReference type="NCBI Taxonomy" id="3116575"/>
    <lineage>
        <taxon>Bacteria</taxon>
        <taxon>Pseudomonadati</taxon>
        <taxon>Pseudomonadota</taxon>
        <taxon>Alphaproteobacteria</taxon>
        <taxon>Maricaulales</taxon>
        <taxon>Maricaulaceae</taxon>
        <taxon>Hyphobacterium</taxon>
    </lineage>
</organism>
<comment type="subcellular location">
    <subcellularLocation>
        <location evidence="1">Membrane</location>
        <topology evidence="1">Multi-pass membrane protein</topology>
    </subcellularLocation>
</comment>
<feature type="transmembrane region" description="Helical" evidence="7">
    <location>
        <begin position="532"/>
        <end position="548"/>
    </location>
</feature>
<dbReference type="InterPro" id="IPR028250">
    <property type="entry name" value="DsbDN"/>
</dbReference>
<dbReference type="InterPro" id="IPR003834">
    <property type="entry name" value="Cyt_c_assmbl_TM_dom"/>
</dbReference>
<dbReference type="CDD" id="cd02953">
    <property type="entry name" value="DsbDgamma"/>
    <property type="match status" value="1"/>
</dbReference>
<evidence type="ECO:0000313" key="12">
    <source>
        <dbReference type="Proteomes" id="UP001354971"/>
    </source>
</evidence>
<dbReference type="InterPro" id="IPR017937">
    <property type="entry name" value="Thioredoxin_CS"/>
</dbReference>
<keyword evidence="6" id="KW-0676">Redox-active center</keyword>
<name>A0ABU7LN84_9PROT</name>
<feature type="signal peptide" evidence="8">
    <location>
        <begin position="1"/>
        <end position="20"/>
    </location>
</feature>
<dbReference type="PANTHER" id="PTHR32234">
    <property type="entry name" value="THIOL:DISULFIDE INTERCHANGE PROTEIN DSBD"/>
    <property type="match status" value="1"/>
</dbReference>
<dbReference type="Gene3D" id="3.40.30.10">
    <property type="entry name" value="Glutaredoxin"/>
    <property type="match status" value="1"/>
</dbReference>
<feature type="transmembrane region" description="Helical" evidence="7">
    <location>
        <begin position="354"/>
        <end position="374"/>
    </location>
</feature>
<gene>
    <name evidence="11" type="ORF">V0U79_03320</name>
</gene>
<evidence type="ECO:0000256" key="6">
    <source>
        <dbReference type="ARBA" id="ARBA00023284"/>
    </source>
</evidence>
<feature type="transmembrane region" description="Helical" evidence="7">
    <location>
        <begin position="508"/>
        <end position="526"/>
    </location>
</feature>
<keyword evidence="8" id="KW-0732">Signal</keyword>
<sequence length="696" mass="74572">MIRFFSLLLVFLTAAGLAAAQSSSIPRSAMGQDAMVDVQLVADHVTVEAGQTFHVGLLMDIEPGWHTYWRNPGDSGEATRINWRLPEGVEASDIIWPAPSAYEFGHLMNYGYGGEIVLPVSITVPSDFDDRFLGLRADVSWLVCEEVCIPESAEVDLFLTVNEEAVVDEGGAALIRAGLERVPAESDASAGIKRHGQALLLTVALPTDDAGIRNPAYFPYADTVISHAADQRAYVSNEGIALRLTPAQESRSGLTWAPRGVLTFEIRENNGWAERSIVITPEPGTAVIDVPSEAFMEAMVPVTAAGLVVTLLLSLLGGLILNLMPCVFPVLSIKALGFVERAHSAPGELRRHGLLFLAGVLVTFLVLAAVLLVFKSIGNPIGWGFQLQNPVAVSILSMIMFAIGLNLVGLFEVGTSVQGVGSRWSNMSGDAGAFMTGLLAVVVAAPCIGPFAAGALGLAFSQPGYVLVLVSLMLGIGLALPYLILSFFPALLKWLPKPGPWMVRFKQFLAFPMFGAGIWLIWVLAIQAGPQGVLMLMIGYLALGFLIWTLKSSGLLSRIATGAGAVALAFTLYGVAQSAVPGEYSGEPWSQDRVDMLLAEGRPVFIDFTAAWCVSCQFNKQVTLNSRSVLQAFEENEVQILIADWTNRDDRIADAIRGYGAAGIPLYVYYPAGAQEPVILPPLLNTGQLIELVSQD</sequence>
<evidence type="ECO:0000256" key="8">
    <source>
        <dbReference type="SAM" id="SignalP"/>
    </source>
</evidence>
<dbReference type="InterPro" id="IPR035671">
    <property type="entry name" value="DsbD_gamma"/>
</dbReference>
<evidence type="ECO:0000313" key="11">
    <source>
        <dbReference type="EMBL" id="MEE2525383.1"/>
    </source>
</evidence>
<evidence type="ECO:0000256" key="5">
    <source>
        <dbReference type="ARBA" id="ARBA00023136"/>
    </source>
</evidence>
<keyword evidence="3" id="KW-0201">Cytochrome c-type biogenesis</keyword>
<dbReference type="Pfam" id="PF02683">
    <property type="entry name" value="DsbD_TM"/>
    <property type="match status" value="1"/>
</dbReference>
<dbReference type="Pfam" id="PF13899">
    <property type="entry name" value="Thioredoxin_7"/>
    <property type="match status" value="1"/>
</dbReference>
<evidence type="ECO:0000256" key="1">
    <source>
        <dbReference type="ARBA" id="ARBA00004141"/>
    </source>
</evidence>
<dbReference type="SUPFAM" id="SSF52833">
    <property type="entry name" value="Thioredoxin-like"/>
    <property type="match status" value="1"/>
</dbReference>
<proteinExistence type="predicted"/>
<accession>A0ABU7LN84</accession>
<comment type="caution">
    <text evidence="11">The sequence shown here is derived from an EMBL/GenBank/DDBJ whole genome shotgun (WGS) entry which is preliminary data.</text>
</comment>
<feature type="domain" description="Thiol:disulfide interchange protein DsbD N-terminal" evidence="10">
    <location>
        <begin position="45"/>
        <end position="158"/>
    </location>
</feature>
<feature type="domain" description="Cytochrome C biogenesis protein transmembrane" evidence="9">
    <location>
        <begin position="308"/>
        <end position="521"/>
    </location>
</feature>
<evidence type="ECO:0000259" key="10">
    <source>
        <dbReference type="Pfam" id="PF11412"/>
    </source>
</evidence>